<gene>
    <name evidence="1" type="ORF">CPB83DRAFT_852773</name>
</gene>
<dbReference type="AlphaFoldDB" id="A0A9P6EIG0"/>
<dbReference type="OrthoDB" id="10252235at2759"/>
<evidence type="ECO:0000313" key="2">
    <source>
        <dbReference type="Proteomes" id="UP000807306"/>
    </source>
</evidence>
<dbReference type="PANTHER" id="PTHR17901">
    <property type="entry name" value="MAGNESIUM-DEPENDENT PHOSPHATASE 1 MDP1"/>
    <property type="match status" value="1"/>
</dbReference>
<evidence type="ECO:0000313" key="1">
    <source>
        <dbReference type="EMBL" id="KAF9529495.1"/>
    </source>
</evidence>
<comment type="caution">
    <text evidence="1">The sequence shown here is derived from an EMBL/GenBank/DDBJ whole genome shotgun (WGS) entry which is preliminary data.</text>
</comment>
<name>A0A9P6EIG0_9AGAR</name>
<reference evidence="1" key="1">
    <citation type="submission" date="2020-11" db="EMBL/GenBank/DDBJ databases">
        <authorList>
            <consortium name="DOE Joint Genome Institute"/>
            <person name="Ahrendt S."/>
            <person name="Riley R."/>
            <person name="Andreopoulos W."/>
            <person name="Labutti K."/>
            <person name="Pangilinan J."/>
            <person name="Ruiz-Duenas F.J."/>
            <person name="Barrasa J.M."/>
            <person name="Sanchez-Garcia M."/>
            <person name="Camarero S."/>
            <person name="Miyauchi S."/>
            <person name="Serrano A."/>
            <person name="Linde D."/>
            <person name="Babiker R."/>
            <person name="Drula E."/>
            <person name="Ayuso-Fernandez I."/>
            <person name="Pacheco R."/>
            <person name="Padilla G."/>
            <person name="Ferreira P."/>
            <person name="Barriuso J."/>
            <person name="Kellner H."/>
            <person name="Castanera R."/>
            <person name="Alfaro M."/>
            <person name="Ramirez L."/>
            <person name="Pisabarro A.G."/>
            <person name="Kuo A."/>
            <person name="Tritt A."/>
            <person name="Lipzen A."/>
            <person name="He G."/>
            <person name="Yan M."/>
            <person name="Ng V."/>
            <person name="Cullen D."/>
            <person name="Martin F."/>
            <person name="Rosso M.-N."/>
            <person name="Henrissat B."/>
            <person name="Hibbett D."/>
            <person name="Martinez A.T."/>
            <person name="Grigoriev I.V."/>
        </authorList>
    </citation>
    <scope>NUCLEOTIDE SEQUENCE</scope>
    <source>
        <strain evidence="1">CBS 506.95</strain>
    </source>
</reference>
<dbReference type="Pfam" id="PF12689">
    <property type="entry name" value="Acid_PPase"/>
    <property type="match status" value="1"/>
</dbReference>
<protein>
    <submittedName>
        <fullName evidence="1">Magnesium-dependent phosphatase-1</fullName>
    </submittedName>
</protein>
<dbReference type="EMBL" id="MU157846">
    <property type="protein sequence ID" value="KAF9529495.1"/>
    <property type="molecule type" value="Genomic_DNA"/>
</dbReference>
<proteinExistence type="predicted"/>
<dbReference type="Proteomes" id="UP000807306">
    <property type="component" value="Unassembled WGS sequence"/>
</dbReference>
<accession>A0A9P6EIG0</accession>
<keyword evidence="2" id="KW-1185">Reference proteome</keyword>
<sequence>MAYPKVVALDCDYTIWHGHLDSTKWGKGPGARLKLQDNVEFVDNQYLRDKSNHQNKIRVNMDVMSVVTDILNHRDGAKLAIVSRNSSKAMCDRALYYIKTTNPANGEETSIIKLALYDEVVNESKVNHFKRIHSWSKSDYSDMLLIDDDPDNASVESELGVKFQLARDSNNKKGLTWDIYQRGIRAWQKSKGYA</sequence>
<organism evidence="1 2">
    <name type="scientific">Crepidotus variabilis</name>
    <dbReference type="NCBI Taxonomy" id="179855"/>
    <lineage>
        <taxon>Eukaryota</taxon>
        <taxon>Fungi</taxon>
        <taxon>Dikarya</taxon>
        <taxon>Basidiomycota</taxon>
        <taxon>Agaricomycotina</taxon>
        <taxon>Agaricomycetes</taxon>
        <taxon>Agaricomycetidae</taxon>
        <taxon>Agaricales</taxon>
        <taxon>Agaricineae</taxon>
        <taxon>Crepidotaceae</taxon>
        <taxon>Crepidotus</taxon>
    </lineage>
</organism>
<dbReference type="InterPro" id="IPR023214">
    <property type="entry name" value="HAD_sf"/>
</dbReference>
<dbReference type="InterPro" id="IPR036412">
    <property type="entry name" value="HAD-like_sf"/>
</dbReference>
<dbReference type="GO" id="GO:0003993">
    <property type="term" value="F:acid phosphatase activity"/>
    <property type="evidence" value="ECO:0007669"/>
    <property type="project" value="TreeGrafter"/>
</dbReference>
<dbReference type="SUPFAM" id="SSF56784">
    <property type="entry name" value="HAD-like"/>
    <property type="match status" value="1"/>
</dbReference>
<dbReference type="PANTHER" id="PTHR17901:SF14">
    <property type="entry name" value="MAGNESIUM-DEPENDENT PHOSPHATASE 1"/>
    <property type="match status" value="1"/>
</dbReference>
<dbReference type="Gene3D" id="3.40.50.1000">
    <property type="entry name" value="HAD superfamily/HAD-like"/>
    <property type="match status" value="1"/>
</dbReference>
<dbReference type="InterPro" id="IPR010036">
    <property type="entry name" value="MDP_1_eu_arc"/>
</dbReference>